<evidence type="ECO:0000313" key="4">
    <source>
        <dbReference type="Proteomes" id="UP001485459"/>
    </source>
</evidence>
<dbReference type="SUPFAM" id="SSF51445">
    <property type="entry name" value="(Trans)glycosidases"/>
    <property type="match status" value="1"/>
</dbReference>
<protein>
    <submittedName>
        <fullName evidence="3">Sugar-binding domain-containing protein</fullName>
    </submittedName>
</protein>
<dbReference type="PANTHER" id="PTHR42732:SF1">
    <property type="entry name" value="BETA-MANNOSIDASE"/>
    <property type="match status" value="1"/>
</dbReference>
<evidence type="ECO:0000259" key="2">
    <source>
        <dbReference type="Pfam" id="PF02837"/>
    </source>
</evidence>
<keyword evidence="4" id="KW-1185">Reference proteome</keyword>
<dbReference type="SUPFAM" id="SSF49785">
    <property type="entry name" value="Galactose-binding domain-like"/>
    <property type="match status" value="1"/>
</dbReference>
<dbReference type="InterPro" id="IPR051913">
    <property type="entry name" value="GH2_Domain-Containing"/>
</dbReference>
<proteinExistence type="inferred from homology"/>
<dbReference type="InterPro" id="IPR006104">
    <property type="entry name" value="Glyco_hydro_2_N"/>
</dbReference>
<evidence type="ECO:0000313" key="3">
    <source>
        <dbReference type="EMBL" id="WZN40917.1"/>
    </source>
</evidence>
<dbReference type="Proteomes" id="UP001485459">
    <property type="component" value="Chromosome"/>
</dbReference>
<dbReference type="InterPro" id="IPR017853">
    <property type="entry name" value="GH"/>
</dbReference>
<dbReference type="Gene3D" id="3.20.20.80">
    <property type="entry name" value="Glycosidases"/>
    <property type="match status" value="1"/>
</dbReference>
<sequence>MRSIYITTLFICIAIGAGAQSLPLSGNWQYAIDSLDEGIKQGWQHQQFKPTLRLPGTLDDAGIGRKPAISADSLTREVLLMLTRKHRYVGPAWYAREITVPQNFNGKHASLLLERVLWTTHVWIDGKEFGTRNLVSTPHRYDLGKLTPGKHRIVIRVDNRKQYDMSASDMAHAYTDGTQIMWNGILGKMELQARPAARIADLQTWPDKKKRILRITITLINEGPVSAGSLLLQTGKLKKSLPLQLQEGENKVEAELPVPEGFAEWDEFRPVLHTLTADLKTPASADRRQLRFGWREITNHNAHLQVNGKRMFLRGTLECAIFPLTGHPPMDRKGWAKVFNSAKAYGLNHLRFHSWCPPEAAFAVADSMGFYLQAELPFWNKNAGKDSAMNAWLALEAEHISREYGHHPSFCFWSMGNELEGDFNWLEEMVAKLKKEDPRHLYSTTSFTFQAEHGAWLEPGDEFFITQWTKKGWVRGQGIFNTIAPSFNNDYTKETEGLNVPIITHEIGQYSVFPNMEEIKKYTGVLDPLNFKAIRNDMQRKNLLHLAPAFLQSSGKFAALLYKEEIERAMKTKYFSGFQLLDLHDFPGQGTALIGILDAFWDSKGLVSPEQHRMYCQPAVPLLRFEKATYTNGETFKAAAETANFSGGVLQHIIPEWTVKTAAGKLLFSGKLAQQNIAEGTGQQLGEFSFPLAGISRATALTITLRLGERRNEWHIWVYPEKQQSEYAGVHYTRSISEAMGLLRDGKKVLLNPDTAQIRGVDGRFAPVFWSPVHFPNQPGTMGILCNPKHPALADFPTEAWSDWQWWHLITASKTMILDELPAIDPVVRVIDNFFKNRKMANVIEAKVGTGKLMLVSADLSTDEDKRPAVAQLRRSLLAYMHGARFQPKVALTEQQVQSLLK</sequence>
<dbReference type="InterPro" id="IPR008979">
    <property type="entry name" value="Galactose-bd-like_sf"/>
</dbReference>
<dbReference type="PANTHER" id="PTHR42732">
    <property type="entry name" value="BETA-GALACTOSIDASE"/>
    <property type="match status" value="1"/>
</dbReference>
<dbReference type="Gene3D" id="2.60.120.260">
    <property type="entry name" value="Galactose-binding domain-like"/>
    <property type="match status" value="1"/>
</dbReference>
<name>A0ABZ2YNF4_9BACT</name>
<evidence type="ECO:0000256" key="1">
    <source>
        <dbReference type="ARBA" id="ARBA00007401"/>
    </source>
</evidence>
<accession>A0ABZ2YNF4</accession>
<comment type="similarity">
    <text evidence="1">Belongs to the glycosyl hydrolase 2 family.</text>
</comment>
<dbReference type="RefSeq" id="WP_341835781.1">
    <property type="nucleotide sequence ID" value="NZ_CP149822.1"/>
</dbReference>
<feature type="domain" description="Glycosyl hydrolases family 2 sugar binding" evidence="2">
    <location>
        <begin position="24"/>
        <end position="161"/>
    </location>
</feature>
<dbReference type="Pfam" id="PF02837">
    <property type="entry name" value="Glyco_hydro_2_N"/>
    <property type="match status" value="1"/>
</dbReference>
<reference evidence="4" key="1">
    <citation type="submission" date="2024-03" db="EMBL/GenBank/DDBJ databases">
        <title>Chitinophaga horti sp. nov., isolated from garden soil.</title>
        <authorList>
            <person name="Lee D.S."/>
            <person name="Han D.M."/>
            <person name="Baek J.H."/>
            <person name="Choi D.G."/>
            <person name="Jeon J.H."/>
            <person name="Jeon C.O."/>
        </authorList>
    </citation>
    <scope>NUCLEOTIDE SEQUENCE [LARGE SCALE GENOMIC DNA]</scope>
    <source>
        <strain evidence="4">GPA1</strain>
    </source>
</reference>
<organism evidence="3 4">
    <name type="scientific">Chitinophaga pollutisoli</name>
    <dbReference type="NCBI Taxonomy" id="3133966"/>
    <lineage>
        <taxon>Bacteria</taxon>
        <taxon>Pseudomonadati</taxon>
        <taxon>Bacteroidota</taxon>
        <taxon>Chitinophagia</taxon>
        <taxon>Chitinophagales</taxon>
        <taxon>Chitinophagaceae</taxon>
        <taxon>Chitinophaga</taxon>
    </lineage>
</organism>
<dbReference type="EMBL" id="CP149822">
    <property type="protein sequence ID" value="WZN40917.1"/>
    <property type="molecule type" value="Genomic_DNA"/>
</dbReference>
<gene>
    <name evidence="3" type="ORF">WJU16_23420</name>
</gene>